<accession>A0AB34QLG3</accession>
<protein>
    <submittedName>
        <fullName evidence="2">Uncharacterized protein</fullName>
    </submittedName>
</protein>
<keyword evidence="1" id="KW-0472">Membrane</keyword>
<evidence type="ECO:0000313" key="2">
    <source>
        <dbReference type="EMBL" id="KHS38891.1"/>
    </source>
</evidence>
<dbReference type="EMBL" id="JWTI02000076">
    <property type="protein sequence ID" value="KHS38891.1"/>
    <property type="molecule type" value="Genomic_DNA"/>
</dbReference>
<dbReference type="RefSeq" id="WP_039574992.1">
    <property type="nucleotide sequence ID" value="NZ_CP029284.1"/>
</dbReference>
<reference evidence="2" key="3">
    <citation type="submission" date="2015-04" db="EMBL/GenBank/DDBJ databases">
        <authorList>
            <person name="Harrison J.W."/>
            <person name="Aritua V."/>
            <person name="Sapp M."/>
            <person name="Smith J."/>
            <person name="Studholme D.J."/>
        </authorList>
    </citation>
    <scope>NUCLEOTIDE SEQUENCE</scope>
    <source>
        <strain evidence="2">NCPPB 1138</strain>
    </source>
</reference>
<comment type="caution">
    <text evidence="2">The sequence shown here is derived from an EMBL/GenBank/DDBJ whole genome shotgun (WGS) entry which is preliminary data.</text>
</comment>
<proteinExistence type="predicted"/>
<keyword evidence="1" id="KW-1133">Transmembrane helix</keyword>
<name>A0AB34QLG3_XANCH</name>
<evidence type="ECO:0000313" key="6">
    <source>
        <dbReference type="Proteomes" id="UP000234166"/>
    </source>
</evidence>
<sequence>MTMDPKLYPQVLTGTFGLIGVIIGGLLQAAIAWLRERKHRDEDLIYLAITVASALNAFASGCADVAIDVGFRNLDGEQDSSVKSPMLDLSPLAVNWKSLPLGLLDRVFALPTAYRQAGELIAFEGDQDPDAGFLQRRLQYGRLGIEAYELAIALRSYSGLPPRIPSAYDMMPQLRKRVAELGKL</sequence>
<dbReference type="Proteomes" id="UP000234181">
    <property type="component" value="Unassembled WGS sequence"/>
</dbReference>
<evidence type="ECO:0000256" key="1">
    <source>
        <dbReference type="SAM" id="Phobius"/>
    </source>
</evidence>
<reference evidence="2" key="1">
    <citation type="journal article" date="2015" name="Front. Microbiol.">
        <title>Genome sequencing reveals a new lineage associated with lablab bean and genetic exchange between pv. and subsp.</title>
        <authorList>
            <person name="Aritua V."/>
            <person name="Harrison J."/>
            <person name="Sapp M."/>
            <person name="Buruchara R."/>
            <person name="Smith J."/>
            <person name="Studholme D.J."/>
        </authorList>
    </citation>
    <scope>NUCLEOTIDE SEQUENCE</scope>
    <source>
        <strain evidence="2">NCPPB 1138</strain>
    </source>
</reference>
<reference evidence="5" key="2">
    <citation type="submission" date="2015-04" db="EMBL/GenBank/DDBJ databases">
        <title>Genome sequencing of pathogens of bean.</title>
        <authorList>
            <person name="Harrison J.W."/>
            <person name="Aritua V."/>
            <person name="Sapp M."/>
            <person name="Smith J."/>
            <person name="Studholme D.J."/>
        </authorList>
    </citation>
    <scope>NUCLEOTIDE SEQUENCE [LARGE SCALE GENOMIC DNA]</scope>
    <source>
        <strain evidence="5">NCPPB 1138</strain>
    </source>
</reference>
<evidence type="ECO:0000313" key="5">
    <source>
        <dbReference type="Proteomes" id="UP000031180"/>
    </source>
</evidence>
<dbReference type="Proteomes" id="UP000234166">
    <property type="component" value="Unassembled WGS sequence"/>
</dbReference>
<evidence type="ECO:0000313" key="3">
    <source>
        <dbReference type="EMBL" id="SON77054.1"/>
    </source>
</evidence>
<reference evidence="6 7" key="4">
    <citation type="submission" date="2017-10" db="EMBL/GenBank/DDBJ databases">
        <authorList>
            <person name="Regsiter A."/>
            <person name="William W."/>
        </authorList>
    </citation>
    <scope>NUCLEOTIDE SEQUENCE [LARGE SCALE GENOMIC DNA]</scope>
    <source>
        <strain evidence="3 7">CFBP6984</strain>
        <strain evidence="4 6">CFBP7430</strain>
    </source>
</reference>
<organism evidence="2 5">
    <name type="scientific">Xanthomonas campestris pv. phaseoli</name>
    <dbReference type="NCBI Taxonomy" id="317013"/>
    <lineage>
        <taxon>Bacteria</taxon>
        <taxon>Pseudomonadati</taxon>
        <taxon>Pseudomonadota</taxon>
        <taxon>Gammaproteobacteria</taxon>
        <taxon>Lysobacterales</taxon>
        <taxon>Lysobacteraceae</taxon>
        <taxon>Xanthomonas</taxon>
    </lineage>
</organism>
<dbReference type="EMBL" id="OCYS01000031">
    <property type="protein sequence ID" value="SON82197.1"/>
    <property type="molecule type" value="Genomic_DNA"/>
</dbReference>
<keyword evidence="7" id="KW-1185">Reference proteome</keyword>
<dbReference type="EMBL" id="OCYT01000033">
    <property type="protein sequence ID" value="SON77054.1"/>
    <property type="molecule type" value="Genomic_DNA"/>
</dbReference>
<evidence type="ECO:0000313" key="4">
    <source>
        <dbReference type="EMBL" id="SON82197.1"/>
    </source>
</evidence>
<evidence type="ECO:0000313" key="7">
    <source>
        <dbReference type="Proteomes" id="UP000234181"/>
    </source>
</evidence>
<feature type="transmembrane region" description="Helical" evidence="1">
    <location>
        <begin position="12"/>
        <end position="34"/>
    </location>
</feature>
<keyword evidence="1" id="KW-0812">Transmembrane</keyword>
<dbReference type="Proteomes" id="UP000031180">
    <property type="component" value="Unassembled WGS sequence"/>
</dbReference>
<dbReference type="AlphaFoldDB" id="A0AB34QLG3"/>
<gene>
    <name evidence="2" type="ORF">RN20_06405</name>
    <name evidence="3" type="ORF">XAP6984_1280001</name>
    <name evidence="4" type="ORF">XAP7430_1260001</name>
</gene>